<dbReference type="Proteomes" id="UP000243006">
    <property type="component" value="Unassembled WGS sequence"/>
</dbReference>
<sequence>MQADVCRKYEHAFASLFTTFLKQLRASSNLTICGPNALHVLPGRRSPRLARLLPQPSFVL</sequence>
<protein>
    <submittedName>
        <fullName evidence="1">Uncharacterized protein</fullName>
    </submittedName>
</protein>
<name>A0A1Y3EM26_9BILA</name>
<reference evidence="1 2" key="1">
    <citation type="submission" date="2015-04" db="EMBL/GenBank/DDBJ databases">
        <title>Draft genome of the roundworm Trichinella nativa.</title>
        <authorList>
            <person name="Mitreva M."/>
        </authorList>
    </citation>
    <scope>NUCLEOTIDE SEQUENCE [LARGE SCALE GENOMIC DNA]</scope>
    <source>
        <strain evidence="1 2">ISS45</strain>
    </source>
</reference>
<comment type="caution">
    <text evidence="1">The sequence shown here is derived from an EMBL/GenBank/DDBJ whole genome shotgun (WGS) entry which is preliminary data.</text>
</comment>
<evidence type="ECO:0000313" key="2">
    <source>
        <dbReference type="Proteomes" id="UP000243006"/>
    </source>
</evidence>
<proteinExistence type="predicted"/>
<evidence type="ECO:0000313" key="1">
    <source>
        <dbReference type="EMBL" id="OUC46232.1"/>
    </source>
</evidence>
<organism evidence="1 2">
    <name type="scientific">Trichinella nativa</name>
    <dbReference type="NCBI Taxonomy" id="6335"/>
    <lineage>
        <taxon>Eukaryota</taxon>
        <taxon>Metazoa</taxon>
        <taxon>Ecdysozoa</taxon>
        <taxon>Nematoda</taxon>
        <taxon>Enoplea</taxon>
        <taxon>Dorylaimia</taxon>
        <taxon>Trichinellida</taxon>
        <taxon>Trichinellidae</taxon>
        <taxon>Trichinella</taxon>
    </lineage>
</organism>
<accession>A0A1Y3EM26</accession>
<dbReference type="EMBL" id="LVZM01007414">
    <property type="protein sequence ID" value="OUC46232.1"/>
    <property type="molecule type" value="Genomic_DNA"/>
</dbReference>
<gene>
    <name evidence="1" type="ORF">D917_07884</name>
</gene>
<dbReference type="AlphaFoldDB" id="A0A1Y3EM26"/>